<dbReference type="EMBL" id="RCMK01000128">
    <property type="protein sequence ID" value="KAG2947603.1"/>
    <property type="molecule type" value="Genomic_DNA"/>
</dbReference>
<dbReference type="OrthoDB" id="10277884at2759"/>
<reference evidence="6 7" key="1">
    <citation type="submission" date="2018-01" db="EMBL/GenBank/DDBJ databases">
        <title>Draft genome of the strawberry crown rot pathogen Phytophthora cactorum.</title>
        <authorList>
            <person name="Armitage A.D."/>
            <person name="Lysoe E."/>
            <person name="Nellist C.F."/>
            <person name="Harrison R.J."/>
            <person name="Brurberg M.B."/>
        </authorList>
    </citation>
    <scope>NUCLEOTIDE SEQUENCE [LARGE SCALE GENOMIC DNA]</scope>
    <source>
        <strain evidence="6 7">10300</strain>
    </source>
</reference>
<gene>
    <name evidence="6" type="ORF">PC110_g13197</name>
    <name evidence="1" type="ORF">PC113_g6556</name>
    <name evidence="2" type="ORF">PC115_g5752</name>
    <name evidence="3" type="ORF">PC117_g6678</name>
    <name evidence="4" type="ORF">PC118_g15483</name>
    <name evidence="5" type="ORF">PC129_g4657</name>
</gene>
<accession>A0A329S4A1</accession>
<evidence type="ECO:0000313" key="7">
    <source>
        <dbReference type="Proteomes" id="UP000251314"/>
    </source>
</evidence>
<dbReference type="EMBL" id="MJFZ01000370">
    <property type="protein sequence ID" value="RAW30452.1"/>
    <property type="molecule type" value="Genomic_DNA"/>
</dbReference>
<name>A0A329S4A1_9STRA</name>
<dbReference type="EMBL" id="RCMV01000103">
    <property type="protein sequence ID" value="KAG3224723.1"/>
    <property type="molecule type" value="Genomic_DNA"/>
</dbReference>
<evidence type="ECO:0000313" key="3">
    <source>
        <dbReference type="EMBL" id="KAG2947603.1"/>
    </source>
</evidence>
<dbReference type="Proteomes" id="UP000774804">
    <property type="component" value="Unassembled WGS sequence"/>
</dbReference>
<keyword evidence="7" id="KW-1185">Reference proteome</keyword>
<evidence type="ECO:0000313" key="2">
    <source>
        <dbReference type="EMBL" id="KAG2932500.1"/>
    </source>
</evidence>
<dbReference type="Proteomes" id="UP000736787">
    <property type="component" value="Unassembled WGS sequence"/>
</dbReference>
<evidence type="ECO:0000313" key="6">
    <source>
        <dbReference type="EMBL" id="RAW30452.1"/>
    </source>
</evidence>
<reference evidence="1" key="2">
    <citation type="submission" date="2018-10" db="EMBL/GenBank/DDBJ databases">
        <title>Effector identification in a new, highly contiguous assembly of the strawberry crown rot pathogen Phytophthora cactorum.</title>
        <authorList>
            <person name="Armitage A.D."/>
            <person name="Nellist C.F."/>
            <person name="Bates H."/>
            <person name="Vickerstaff R.J."/>
            <person name="Harrison R.J."/>
        </authorList>
    </citation>
    <scope>NUCLEOTIDE SEQUENCE</scope>
    <source>
        <strain evidence="1">15-7</strain>
        <strain evidence="2">4032</strain>
        <strain evidence="3">4040</strain>
        <strain evidence="4">P415</strain>
        <strain evidence="5">P421</strain>
    </source>
</reference>
<evidence type="ECO:0000313" key="5">
    <source>
        <dbReference type="EMBL" id="KAG3224723.1"/>
    </source>
</evidence>
<dbReference type="EMBL" id="RCMI01000122">
    <property type="protein sequence ID" value="KAG2932500.1"/>
    <property type="molecule type" value="Genomic_DNA"/>
</dbReference>
<dbReference type="Proteomes" id="UP000251314">
    <property type="component" value="Unassembled WGS sequence"/>
</dbReference>
<dbReference type="AlphaFoldDB" id="A0A329S4A1"/>
<dbReference type="EMBL" id="RCML01000603">
    <property type="protein sequence ID" value="KAG2972802.1"/>
    <property type="molecule type" value="Genomic_DNA"/>
</dbReference>
<dbReference type="Proteomes" id="UP000697107">
    <property type="component" value="Unassembled WGS sequence"/>
</dbReference>
<protein>
    <submittedName>
        <fullName evidence="6">Uncharacterized protein</fullName>
    </submittedName>
</protein>
<organism evidence="6 7">
    <name type="scientific">Phytophthora cactorum</name>
    <dbReference type="NCBI Taxonomy" id="29920"/>
    <lineage>
        <taxon>Eukaryota</taxon>
        <taxon>Sar</taxon>
        <taxon>Stramenopiles</taxon>
        <taxon>Oomycota</taxon>
        <taxon>Peronosporomycetes</taxon>
        <taxon>Peronosporales</taxon>
        <taxon>Peronosporaceae</taxon>
        <taxon>Phytophthora</taxon>
    </lineage>
</organism>
<evidence type="ECO:0000313" key="1">
    <source>
        <dbReference type="EMBL" id="KAG2862125.1"/>
    </source>
</evidence>
<dbReference type="Proteomes" id="UP000735874">
    <property type="component" value="Unassembled WGS sequence"/>
</dbReference>
<proteinExistence type="predicted"/>
<comment type="caution">
    <text evidence="6">The sequence shown here is derived from an EMBL/GenBank/DDBJ whole genome shotgun (WGS) entry which is preliminary data.</text>
</comment>
<dbReference type="EMBL" id="RCMG01000136">
    <property type="protein sequence ID" value="KAG2862125.1"/>
    <property type="molecule type" value="Genomic_DNA"/>
</dbReference>
<dbReference type="Proteomes" id="UP000760860">
    <property type="component" value="Unassembled WGS sequence"/>
</dbReference>
<sequence>MRQNVKRRHGVNADWLLALTFCQSTFTQKAINQGVSEGVWSREDLVVTAKIFSGIKGFRNGTPNSQGLNR</sequence>
<dbReference type="VEuPathDB" id="FungiDB:PC110_g13197"/>
<evidence type="ECO:0000313" key="4">
    <source>
        <dbReference type="EMBL" id="KAG2972802.1"/>
    </source>
</evidence>